<organism evidence="1 2">
    <name type="scientific">Candidatus Anoxymicrobium japonicum</name>
    <dbReference type="NCBI Taxonomy" id="2013648"/>
    <lineage>
        <taxon>Bacteria</taxon>
        <taxon>Bacillati</taxon>
        <taxon>Actinomycetota</taxon>
        <taxon>Candidatus Geothermincolia</taxon>
        <taxon>Candidatus Geothermincolales</taxon>
        <taxon>Candidatus Anoxymicrobiaceae</taxon>
        <taxon>Candidatus Anoxymicrobium</taxon>
    </lineage>
</organism>
<accession>A0A2N3G558</accession>
<dbReference type="AlphaFoldDB" id="A0A2N3G558"/>
<dbReference type="Proteomes" id="UP000233654">
    <property type="component" value="Unassembled WGS sequence"/>
</dbReference>
<reference evidence="1 2" key="1">
    <citation type="journal article" date="2017" name="ISME J.">
        <title>Potential for microbial H2 and metal transformations associated with novel bacteria and archaea in deep terrestrial subsurface sediments.</title>
        <authorList>
            <person name="Hernsdorf A.W."/>
            <person name="Amano Y."/>
            <person name="Miyakawa K."/>
            <person name="Ise K."/>
            <person name="Suzuki Y."/>
            <person name="Anantharaman K."/>
            <person name="Probst A."/>
            <person name="Burstein D."/>
            <person name="Thomas B.C."/>
            <person name="Banfield J.F."/>
        </authorList>
    </citation>
    <scope>NUCLEOTIDE SEQUENCE [LARGE SCALE GENOMIC DNA]</scope>
    <source>
        <strain evidence="1">HGW-Actinobacteria-3</strain>
    </source>
</reference>
<name>A0A2N3G558_9ACTN</name>
<evidence type="ECO:0000313" key="2">
    <source>
        <dbReference type="Proteomes" id="UP000233654"/>
    </source>
</evidence>
<sequence length="633" mass="71025">MEHPTSSGAVNFPVGGQEEHVFIWITPGRADRAWPQPSDPLELYEEGSLENIPNEFSIGFSSWREEAREEELLSQAIEDQCYAEGGFVKRLTKPSDFEQTRAIFNSTGDCLSVEGAGLNHLICDLATGERVEPSFMVNSSSKLKGILGRALTRIDEDSKGFFVTTHPGSIPRFGHREPFRLFRHINIYSPVQLDDTEMDEFSSALVSLITLLGSGGLGPSGFCVSPTAAATVTRRVRRNWFAPPYIVAEKICDVLSAPPNVEARMHVALDPACTPMGSALGFFCVQLLYSMFINNCAPLGGKRLSNPARAAHTWASRPGTRCALAGGGKTNAWDLAREFRMNLERFRKEVRMSGEHEALADLLDRGIQAATAGEKEDGFLATHFEYYRKRDLYERVLRENFGITIERFNTLCRTLFHAGIPPYWLEQMSIASIAKNISKKSPSSRARFEAFMKRSKLTNDDLRAAASCFRKMEQLELSLGVVHPNPDGQIFPDAEKMWRQFTGEHSQTTPTATRADARARLVSYAKFLEVDPNGIALDWANSYCWPGNDDMLEVIVSPMGTPDSPRTAAEMVHLKFRESDIEFIMEEVPSALPFRDALREEMFCLRSSEARRKRRRDEGAQMKLFDAYRGLRD</sequence>
<comment type="caution">
    <text evidence="1">The sequence shown here is derived from an EMBL/GenBank/DDBJ whole genome shotgun (WGS) entry which is preliminary data.</text>
</comment>
<dbReference type="EMBL" id="PHEX01000049">
    <property type="protein sequence ID" value="PKQ27849.1"/>
    <property type="molecule type" value="Genomic_DNA"/>
</dbReference>
<protein>
    <submittedName>
        <fullName evidence="1">Uncharacterized protein</fullName>
    </submittedName>
</protein>
<evidence type="ECO:0000313" key="1">
    <source>
        <dbReference type="EMBL" id="PKQ27849.1"/>
    </source>
</evidence>
<gene>
    <name evidence="1" type="ORF">CVT63_05830</name>
</gene>
<proteinExistence type="predicted"/>